<reference evidence="2" key="2">
    <citation type="submission" date="2022-06" db="UniProtKB">
        <authorList>
            <consortium name="EnsemblMetazoa"/>
        </authorList>
    </citation>
    <scope>IDENTIFICATION</scope>
</reference>
<evidence type="ECO:0000256" key="1">
    <source>
        <dbReference type="SAM" id="MobiDB-lite"/>
    </source>
</evidence>
<dbReference type="KEGG" id="api:107885849"/>
<name>A0A8R2H894_ACYPI</name>
<reference evidence="3" key="1">
    <citation type="submission" date="2010-06" db="EMBL/GenBank/DDBJ databases">
        <authorList>
            <person name="Jiang H."/>
            <person name="Abraham K."/>
            <person name="Ali S."/>
            <person name="Alsbrooks S.L."/>
            <person name="Anim B.N."/>
            <person name="Anosike U.S."/>
            <person name="Attaway T."/>
            <person name="Bandaranaike D.P."/>
            <person name="Battles P.K."/>
            <person name="Bell S.N."/>
            <person name="Bell A.V."/>
            <person name="Beltran B."/>
            <person name="Bickham C."/>
            <person name="Bustamante Y."/>
            <person name="Caleb T."/>
            <person name="Canada A."/>
            <person name="Cardenas V."/>
            <person name="Carter K."/>
            <person name="Chacko J."/>
            <person name="Chandrabose M.N."/>
            <person name="Chavez D."/>
            <person name="Chavez A."/>
            <person name="Chen L."/>
            <person name="Chu H.-S."/>
            <person name="Claassen K.J."/>
            <person name="Cockrell R."/>
            <person name="Collins M."/>
            <person name="Cooper J.A."/>
            <person name="Cree A."/>
            <person name="Curry S.M."/>
            <person name="Da Y."/>
            <person name="Dao M.D."/>
            <person name="Das B."/>
            <person name="Davila M.-L."/>
            <person name="Davy-Carroll L."/>
            <person name="Denson S."/>
            <person name="Dinh H."/>
            <person name="Ebong V.E."/>
            <person name="Edwards J.R."/>
            <person name="Egan A."/>
            <person name="El-Daye J."/>
            <person name="Escobedo L."/>
            <person name="Fernandez S."/>
            <person name="Fernando P.R."/>
            <person name="Flagg N."/>
            <person name="Forbes L.D."/>
            <person name="Fowler R.G."/>
            <person name="Fu Q."/>
            <person name="Gabisi R.A."/>
            <person name="Ganer J."/>
            <person name="Garbino Pronczuk A."/>
            <person name="Garcia R.M."/>
            <person name="Garner T."/>
            <person name="Garrett T.E."/>
            <person name="Gonzalez D.A."/>
            <person name="Hamid H."/>
            <person name="Hawkins E.S."/>
            <person name="Hirani K."/>
            <person name="Hogues M.E."/>
            <person name="Hollins B."/>
            <person name="Hsiao C.-H."/>
            <person name="Jabil R."/>
            <person name="James M.L."/>
            <person name="Jhangiani S.N."/>
            <person name="Johnson B."/>
            <person name="Johnson Q."/>
            <person name="Joshi V."/>
            <person name="Kalu J.B."/>
            <person name="Kam C."/>
            <person name="Kashfia A."/>
            <person name="Keebler J."/>
            <person name="Kisamo H."/>
            <person name="Kovar C.L."/>
            <person name="Lago L.A."/>
            <person name="Lai C.-Y."/>
            <person name="Laidlaw J."/>
            <person name="Lara F."/>
            <person name="Le T.-K."/>
            <person name="Lee S.L."/>
            <person name="Legall F.H."/>
            <person name="Lemon S.J."/>
            <person name="Lewis L.R."/>
            <person name="Li B."/>
            <person name="Liu Y."/>
            <person name="Liu Y.-S."/>
            <person name="Lopez J."/>
            <person name="Lozado R.J."/>
            <person name="Lu J."/>
            <person name="Madu R.C."/>
            <person name="Maheshwari M."/>
            <person name="Maheshwari R."/>
            <person name="Malloy K."/>
            <person name="Martinez E."/>
            <person name="Mathew T."/>
            <person name="Mercado I.C."/>
            <person name="Mercado C."/>
            <person name="Meyer B."/>
            <person name="Montgomery K."/>
            <person name="Morgan M.B."/>
            <person name="Munidasa M."/>
            <person name="Nazareth L.V."/>
            <person name="Nelson J."/>
            <person name="Ng B.M."/>
            <person name="Nguyen N.B."/>
            <person name="Nguyen P.Q."/>
            <person name="Nguyen T."/>
            <person name="Obregon M."/>
            <person name="Okwuonu G.O."/>
            <person name="Onwere C.G."/>
            <person name="Orozco G."/>
            <person name="Parra A."/>
            <person name="Patel S."/>
            <person name="Patil S."/>
            <person name="Perez A."/>
            <person name="Perez Y."/>
            <person name="Pham C."/>
            <person name="Primus E.L."/>
            <person name="Pu L.-L."/>
            <person name="Puazo M."/>
            <person name="Qin X."/>
            <person name="Quiroz J.B."/>
            <person name="Reese J."/>
            <person name="Richards S."/>
            <person name="Rives C.M."/>
            <person name="Robberts R."/>
            <person name="Ruiz S.J."/>
            <person name="Ruiz M.J."/>
            <person name="Santibanez J."/>
            <person name="Schneider B.W."/>
            <person name="Sisson I."/>
            <person name="Smith M."/>
            <person name="Sodergren E."/>
            <person name="Song X.-Z."/>
            <person name="Song B.B."/>
            <person name="Summersgill H."/>
            <person name="Thelus R."/>
            <person name="Thornton R.D."/>
            <person name="Trejos Z.Y."/>
            <person name="Usmani K."/>
            <person name="Vattathil S."/>
            <person name="Villasana D."/>
            <person name="Walker D.L."/>
            <person name="Wang S."/>
            <person name="Wang K."/>
            <person name="White C.S."/>
            <person name="Williams A.C."/>
            <person name="Williamson J."/>
            <person name="Wilson K."/>
            <person name="Woghiren I.O."/>
            <person name="Woodworth J.R."/>
            <person name="Worley K.C."/>
            <person name="Wright R.A."/>
            <person name="Wu W."/>
            <person name="Young L."/>
            <person name="Zhang L."/>
            <person name="Zhang J."/>
            <person name="Zhu Y."/>
            <person name="Muzny D.M."/>
            <person name="Weinstock G."/>
            <person name="Gibbs R.A."/>
        </authorList>
    </citation>
    <scope>NUCLEOTIDE SEQUENCE [LARGE SCALE GENOMIC DNA]</scope>
    <source>
        <strain evidence="3">LSR1</strain>
    </source>
</reference>
<dbReference type="GeneID" id="107885849"/>
<protein>
    <submittedName>
        <fullName evidence="2">Uncharacterized protein</fullName>
    </submittedName>
</protein>
<dbReference type="Proteomes" id="UP000007819">
    <property type="component" value="Unassembled WGS sequence"/>
</dbReference>
<accession>A0A8R2H894</accession>
<dbReference type="EnsemblMetazoa" id="XM_016809537.2">
    <property type="protein sequence ID" value="XP_016665026.1"/>
    <property type="gene ID" value="LOC107885849"/>
</dbReference>
<dbReference type="RefSeq" id="XP_016665026.1">
    <property type="nucleotide sequence ID" value="XM_016809537.2"/>
</dbReference>
<evidence type="ECO:0000313" key="3">
    <source>
        <dbReference type="Proteomes" id="UP000007819"/>
    </source>
</evidence>
<proteinExistence type="predicted"/>
<dbReference type="AlphaFoldDB" id="A0A8R2H894"/>
<keyword evidence="3" id="KW-1185">Reference proteome</keyword>
<feature type="region of interest" description="Disordered" evidence="1">
    <location>
        <begin position="37"/>
        <end position="76"/>
    </location>
</feature>
<feature type="compositionally biased region" description="Low complexity" evidence="1">
    <location>
        <begin position="62"/>
        <end position="76"/>
    </location>
</feature>
<feature type="compositionally biased region" description="Polar residues" evidence="1">
    <location>
        <begin position="48"/>
        <end position="61"/>
    </location>
</feature>
<dbReference type="OrthoDB" id="10627482at2759"/>
<sequence length="101" mass="11547">MYQYHLPFMQQHQTQFTYQHQPATYQQSATSAPTAIYQHQPPFMPPATYQQPTTSNPPSIYQQPATSAPTPTVTSQRPSHKIKFKCLICHITGHRTAECRS</sequence>
<organism evidence="2 3">
    <name type="scientific">Acyrthosiphon pisum</name>
    <name type="common">Pea aphid</name>
    <dbReference type="NCBI Taxonomy" id="7029"/>
    <lineage>
        <taxon>Eukaryota</taxon>
        <taxon>Metazoa</taxon>
        <taxon>Ecdysozoa</taxon>
        <taxon>Arthropoda</taxon>
        <taxon>Hexapoda</taxon>
        <taxon>Insecta</taxon>
        <taxon>Pterygota</taxon>
        <taxon>Neoptera</taxon>
        <taxon>Paraneoptera</taxon>
        <taxon>Hemiptera</taxon>
        <taxon>Sternorrhyncha</taxon>
        <taxon>Aphidomorpha</taxon>
        <taxon>Aphidoidea</taxon>
        <taxon>Aphididae</taxon>
        <taxon>Macrosiphini</taxon>
        <taxon>Acyrthosiphon</taxon>
    </lineage>
</organism>
<evidence type="ECO:0000313" key="2">
    <source>
        <dbReference type="EnsemblMetazoa" id="XP_016665026.1"/>
    </source>
</evidence>